<feature type="transmembrane region" description="Helical" evidence="6">
    <location>
        <begin position="389"/>
        <end position="414"/>
    </location>
</feature>
<comment type="subcellular location">
    <subcellularLocation>
        <location evidence="1">Membrane</location>
        <topology evidence="1">Multi-pass membrane protein</topology>
    </subcellularLocation>
</comment>
<reference evidence="7 8" key="1">
    <citation type="submission" date="2022-11" db="EMBL/GenBank/DDBJ databases">
        <title>Minimal conservation of predation-associated metabolite biosynthetic gene clusters underscores biosynthetic potential of Myxococcota including descriptions for ten novel species: Archangium lansinium sp. nov., Myxococcus landrumus sp. nov., Nannocystis bai.</title>
        <authorList>
            <person name="Ahearne A."/>
            <person name="Stevens C."/>
            <person name="Dowd S."/>
        </authorList>
    </citation>
    <scope>NUCLEOTIDE SEQUENCE [LARGE SCALE GENOMIC DNA]</scope>
    <source>
        <strain evidence="7 8">RJM3</strain>
    </source>
</reference>
<comment type="similarity">
    <text evidence="2">Belongs to the purine-cytosine permease (2.A.39) family.</text>
</comment>
<evidence type="ECO:0000256" key="4">
    <source>
        <dbReference type="ARBA" id="ARBA00022989"/>
    </source>
</evidence>
<feature type="transmembrane region" description="Helical" evidence="6">
    <location>
        <begin position="73"/>
        <end position="93"/>
    </location>
</feature>
<feature type="transmembrane region" description="Helical" evidence="6">
    <location>
        <begin position="46"/>
        <end position="67"/>
    </location>
</feature>
<evidence type="ECO:0000313" key="8">
    <source>
        <dbReference type="Proteomes" id="UP001221411"/>
    </source>
</evidence>
<sequence length="507" mass="55349">MTTDARLAVRVSGDIHEIEGEIVSPYINHDLEPTRIKDRKWAMKDIAALWISMSACVPTYMLASSLIAEGMSWWQAVVTIFLGNTIVLLPMILNAHAGTKYGIPFPVYCRPSFGILGANIPAILRALVACGWFGIQAWIGGWAIYKIIAVFVPSWESAPADILGISVPQLLCFLFFWGINMWVIHKGIDSIRVLLNIKAPLLIALGLALLAWAYGKAGGFGPMLDTPSAFAAGGKKEGQFWSFFFPALTGMIGFWATLSLNIPDFTRYAYSQRDQVVGQALGLPTTMGLYSFIGVAVTSATAVIYGETIWDPVVLITKFKNPVLLVVALFSLCIATLATNIAANVVSPANDFANLWPKGISFRTGGFITGVIGILIQPWRLVSDPSGYIFTWLVGYSALLGAIGGILIADYFIIRKTKLDLVQLYVREGSYWYRGGFNLAAIIALCAGILPNLPGFLGTIKVMTVDPMWMKLYNYAWFVGFFVSGALYVVLTRIFGKTEATAVKAEI</sequence>
<dbReference type="PANTHER" id="PTHR30618:SF0">
    <property type="entry name" value="PURINE-URACIL PERMEASE NCS1"/>
    <property type="match status" value="1"/>
</dbReference>
<dbReference type="Gene3D" id="1.10.4160.10">
    <property type="entry name" value="Hydantoin permease"/>
    <property type="match status" value="1"/>
</dbReference>
<keyword evidence="3 6" id="KW-0812">Transmembrane</keyword>
<evidence type="ECO:0000256" key="3">
    <source>
        <dbReference type="ARBA" id="ARBA00022692"/>
    </source>
</evidence>
<feature type="transmembrane region" description="Helical" evidence="6">
    <location>
        <begin position="240"/>
        <end position="260"/>
    </location>
</feature>
<dbReference type="InterPro" id="IPR045225">
    <property type="entry name" value="Uracil/uridine/allantoin_perm"/>
</dbReference>
<keyword evidence="8" id="KW-1185">Reference proteome</keyword>
<evidence type="ECO:0000256" key="2">
    <source>
        <dbReference type="ARBA" id="ARBA00008974"/>
    </source>
</evidence>
<evidence type="ECO:0000313" key="7">
    <source>
        <dbReference type="EMBL" id="MDC0748699.1"/>
    </source>
</evidence>
<evidence type="ECO:0000256" key="5">
    <source>
        <dbReference type="ARBA" id="ARBA00023136"/>
    </source>
</evidence>
<feature type="transmembrane region" description="Helical" evidence="6">
    <location>
        <begin position="281"/>
        <end position="305"/>
    </location>
</feature>
<name>A0ABT5F3L9_9BACT</name>
<evidence type="ECO:0000256" key="1">
    <source>
        <dbReference type="ARBA" id="ARBA00004141"/>
    </source>
</evidence>
<comment type="caution">
    <text evidence="7">The sequence shown here is derived from an EMBL/GenBank/DDBJ whole genome shotgun (WGS) entry which is preliminary data.</text>
</comment>
<gene>
    <name evidence="7" type="ORF">POL67_45645</name>
</gene>
<organism evidence="7 8">
    <name type="scientific">Polyangium mundeleinium</name>
    <dbReference type="NCBI Taxonomy" id="2995306"/>
    <lineage>
        <taxon>Bacteria</taxon>
        <taxon>Pseudomonadati</taxon>
        <taxon>Myxococcota</taxon>
        <taxon>Polyangia</taxon>
        <taxon>Polyangiales</taxon>
        <taxon>Polyangiaceae</taxon>
        <taxon>Polyangium</taxon>
    </lineage>
</organism>
<keyword evidence="4 6" id="KW-1133">Transmembrane helix</keyword>
<feature type="transmembrane region" description="Helical" evidence="6">
    <location>
        <begin position="473"/>
        <end position="491"/>
    </location>
</feature>
<dbReference type="RefSeq" id="WP_271927736.1">
    <property type="nucleotide sequence ID" value="NZ_JAQNDO010000001.1"/>
</dbReference>
<feature type="transmembrane region" description="Helical" evidence="6">
    <location>
        <begin position="359"/>
        <end position="377"/>
    </location>
</feature>
<keyword evidence="5 6" id="KW-0472">Membrane</keyword>
<evidence type="ECO:0000256" key="6">
    <source>
        <dbReference type="SAM" id="Phobius"/>
    </source>
</evidence>
<dbReference type="CDD" id="cd11485">
    <property type="entry name" value="SLC-NCS1sbd_YbbW-like"/>
    <property type="match status" value="1"/>
</dbReference>
<feature type="transmembrane region" description="Helical" evidence="6">
    <location>
        <begin position="195"/>
        <end position="214"/>
    </location>
</feature>
<dbReference type="Proteomes" id="UP001221411">
    <property type="component" value="Unassembled WGS sequence"/>
</dbReference>
<protein>
    <submittedName>
        <fullName evidence="7">NCS1 family nucleobase:cation symporter-1</fullName>
    </submittedName>
</protein>
<dbReference type="InterPro" id="IPR012681">
    <property type="entry name" value="NCS1"/>
</dbReference>
<feature type="transmembrane region" description="Helical" evidence="6">
    <location>
        <begin position="325"/>
        <end position="347"/>
    </location>
</feature>
<dbReference type="EMBL" id="JAQNDO010000001">
    <property type="protein sequence ID" value="MDC0748699.1"/>
    <property type="molecule type" value="Genomic_DNA"/>
</dbReference>
<feature type="transmembrane region" description="Helical" evidence="6">
    <location>
        <begin position="165"/>
        <end position="183"/>
    </location>
</feature>
<feature type="transmembrane region" description="Helical" evidence="6">
    <location>
        <begin position="122"/>
        <end position="145"/>
    </location>
</feature>
<dbReference type="Pfam" id="PF02133">
    <property type="entry name" value="Transp_cyt_pur"/>
    <property type="match status" value="1"/>
</dbReference>
<dbReference type="InterPro" id="IPR001248">
    <property type="entry name" value="Pur-cyt_permease"/>
</dbReference>
<dbReference type="NCBIfam" id="TIGR00800">
    <property type="entry name" value="ncs1"/>
    <property type="match status" value="1"/>
</dbReference>
<proteinExistence type="inferred from homology"/>
<feature type="transmembrane region" description="Helical" evidence="6">
    <location>
        <begin position="435"/>
        <end position="453"/>
    </location>
</feature>
<dbReference type="PANTHER" id="PTHR30618">
    <property type="entry name" value="NCS1 FAMILY PURINE/PYRIMIDINE TRANSPORTER"/>
    <property type="match status" value="1"/>
</dbReference>
<accession>A0ABT5F3L9</accession>